<comment type="caution">
    <text evidence="2">The sequence shown here is derived from an EMBL/GenBank/DDBJ whole genome shotgun (WGS) entry which is preliminary data.</text>
</comment>
<name>A0A5M8P0K7_9BACT</name>
<gene>
    <name evidence="2" type="ORF">EZS26_001937</name>
</gene>
<dbReference type="Pfam" id="PF12728">
    <property type="entry name" value="HTH_17"/>
    <property type="match status" value="1"/>
</dbReference>
<evidence type="ECO:0000313" key="2">
    <source>
        <dbReference type="EMBL" id="KAA6301934.1"/>
    </source>
</evidence>
<feature type="domain" description="Helix-turn-helix" evidence="1">
    <location>
        <begin position="152"/>
        <end position="201"/>
    </location>
</feature>
<dbReference type="Gene3D" id="3.90.105.50">
    <property type="match status" value="1"/>
</dbReference>
<dbReference type="AlphaFoldDB" id="A0A5M8P0K7"/>
<dbReference type="InterPro" id="IPR041657">
    <property type="entry name" value="HTH_17"/>
</dbReference>
<organism evidence="2 3">
    <name type="scientific">Candidatus Ordinivivax streblomastigis</name>
    <dbReference type="NCBI Taxonomy" id="2540710"/>
    <lineage>
        <taxon>Bacteria</taxon>
        <taxon>Pseudomonadati</taxon>
        <taxon>Bacteroidota</taxon>
        <taxon>Bacteroidia</taxon>
        <taxon>Bacteroidales</taxon>
        <taxon>Candidatus Ordinivivax</taxon>
    </lineage>
</organism>
<evidence type="ECO:0000259" key="1">
    <source>
        <dbReference type="Pfam" id="PF12728"/>
    </source>
</evidence>
<dbReference type="EMBL" id="SNRX01000012">
    <property type="protein sequence ID" value="KAA6301934.1"/>
    <property type="molecule type" value="Genomic_DNA"/>
</dbReference>
<dbReference type="InterPro" id="IPR038148">
    <property type="entry name" value="Tn1545/Tn916_Xis"/>
</dbReference>
<dbReference type="Proteomes" id="UP000324575">
    <property type="component" value="Unassembled WGS sequence"/>
</dbReference>
<evidence type="ECO:0000313" key="3">
    <source>
        <dbReference type="Proteomes" id="UP000324575"/>
    </source>
</evidence>
<reference evidence="2 3" key="1">
    <citation type="submission" date="2019-03" db="EMBL/GenBank/DDBJ databases">
        <title>Single cell metagenomics reveals metabolic interactions within the superorganism composed of flagellate Streblomastix strix and complex community of Bacteroidetes bacteria on its surface.</title>
        <authorList>
            <person name="Treitli S.C."/>
            <person name="Kolisko M."/>
            <person name="Husnik F."/>
            <person name="Keeling P."/>
            <person name="Hampl V."/>
        </authorList>
    </citation>
    <scope>NUCLEOTIDE SEQUENCE [LARGE SCALE GENOMIC DNA]</scope>
    <source>
        <strain evidence="2">St1</strain>
    </source>
</reference>
<accession>A0A5M8P0K7</accession>
<protein>
    <recommendedName>
        <fullName evidence="1">Helix-turn-helix domain-containing protein</fullName>
    </recommendedName>
</protein>
<proteinExistence type="predicted"/>
<sequence length="203" mass="23665">MFTASKSTTNYCSTTCANRGKKAEKRKERLRLDSEDIKEHKRKNLLSQDNLSLTDAAVLLGVSRPTLYKLLNDRGVGLLCISKRTIRVKQSDLLNLYQNTAVPEKFGVSQQYVYEYTSDHKMPKKREGRTVFISKFHWDKSRGLDQTETENYYTVPQAIEKFGISRNHLYDIIREHKVPKIKQGQTILIHRQELDNLMSNRKK</sequence>